<accession>A0ABV0YG15</accession>
<sequence>MLLCMPDVHVSCACVLCSIRSAEVQHKHPFLWESCLVLKDPFLFVQNKATHVEVFSLKLSEFFLGSPSLPDAVFYRNIYKPIHHSDAVCSGGPDQPSNQVDG</sequence>
<organism evidence="1 2">
    <name type="scientific">Ameca splendens</name>
    <dbReference type="NCBI Taxonomy" id="208324"/>
    <lineage>
        <taxon>Eukaryota</taxon>
        <taxon>Metazoa</taxon>
        <taxon>Chordata</taxon>
        <taxon>Craniata</taxon>
        <taxon>Vertebrata</taxon>
        <taxon>Euteleostomi</taxon>
        <taxon>Actinopterygii</taxon>
        <taxon>Neopterygii</taxon>
        <taxon>Teleostei</taxon>
        <taxon>Neoteleostei</taxon>
        <taxon>Acanthomorphata</taxon>
        <taxon>Ovalentaria</taxon>
        <taxon>Atherinomorphae</taxon>
        <taxon>Cyprinodontiformes</taxon>
        <taxon>Goodeidae</taxon>
        <taxon>Ameca</taxon>
    </lineage>
</organism>
<dbReference type="EMBL" id="JAHRIP010030876">
    <property type="protein sequence ID" value="MEQ2292765.1"/>
    <property type="molecule type" value="Genomic_DNA"/>
</dbReference>
<evidence type="ECO:0000313" key="2">
    <source>
        <dbReference type="Proteomes" id="UP001469553"/>
    </source>
</evidence>
<dbReference type="Proteomes" id="UP001469553">
    <property type="component" value="Unassembled WGS sequence"/>
</dbReference>
<evidence type="ECO:0000313" key="1">
    <source>
        <dbReference type="EMBL" id="MEQ2292765.1"/>
    </source>
</evidence>
<reference evidence="1 2" key="1">
    <citation type="submission" date="2021-06" db="EMBL/GenBank/DDBJ databases">
        <authorList>
            <person name="Palmer J.M."/>
        </authorList>
    </citation>
    <scope>NUCLEOTIDE SEQUENCE [LARGE SCALE GENOMIC DNA]</scope>
    <source>
        <strain evidence="1 2">AS_MEX2019</strain>
        <tissue evidence="1">Muscle</tissue>
    </source>
</reference>
<comment type="caution">
    <text evidence="1">The sequence shown here is derived from an EMBL/GenBank/DDBJ whole genome shotgun (WGS) entry which is preliminary data.</text>
</comment>
<gene>
    <name evidence="1" type="ORF">AMECASPLE_026245</name>
</gene>
<proteinExistence type="predicted"/>
<keyword evidence="2" id="KW-1185">Reference proteome</keyword>
<protein>
    <submittedName>
        <fullName evidence="1">Uncharacterized protein</fullName>
    </submittedName>
</protein>
<name>A0ABV0YG15_9TELE</name>